<keyword evidence="2" id="KW-1133">Transmembrane helix</keyword>
<feature type="compositionally biased region" description="Basic residues" evidence="1">
    <location>
        <begin position="350"/>
        <end position="364"/>
    </location>
</feature>
<evidence type="ECO:0000256" key="2">
    <source>
        <dbReference type="SAM" id="Phobius"/>
    </source>
</evidence>
<feature type="region of interest" description="Disordered" evidence="1">
    <location>
        <begin position="83"/>
        <end position="104"/>
    </location>
</feature>
<evidence type="ECO:0000256" key="1">
    <source>
        <dbReference type="SAM" id="MobiDB-lite"/>
    </source>
</evidence>
<feature type="region of interest" description="Disordered" evidence="1">
    <location>
        <begin position="14"/>
        <end position="67"/>
    </location>
</feature>
<feature type="compositionally biased region" description="Low complexity" evidence="1">
    <location>
        <begin position="395"/>
        <end position="406"/>
    </location>
</feature>
<feature type="compositionally biased region" description="Basic and acidic residues" evidence="1">
    <location>
        <begin position="410"/>
        <end position="420"/>
    </location>
</feature>
<evidence type="ECO:0000313" key="4">
    <source>
        <dbReference type="Proteomes" id="UP000218811"/>
    </source>
</evidence>
<feature type="transmembrane region" description="Helical" evidence="2">
    <location>
        <begin position="758"/>
        <end position="776"/>
    </location>
</feature>
<feature type="transmembrane region" description="Helical" evidence="2">
    <location>
        <begin position="796"/>
        <end position="815"/>
    </location>
</feature>
<keyword evidence="2" id="KW-0472">Membrane</keyword>
<feature type="transmembrane region" description="Helical" evidence="2">
    <location>
        <begin position="822"/>
        <end position="840"/>
    </location>
</feature>
<feature type="compositionally biased region" description="Basic and acidic residues" evidence="1">
    <location>
        <begin position="438"/>
        <end position="457"/>
    </location>
</feature>
<feature type="compositionally biased region" description="Polar residues" evidence="1">
    <location>
        <begin position="372"/>
        <end position="384"/>
    </location>
</feature>
<feature type="compositionally biased region" description="Polar residues" evidence="1">
    <location>
        <begin position="83"/>
        <end position="96"/>
    </location>
</feature>
<feature type="region of interest" description="Disordered" evidence="1">
    <location>
        <begin position="252"/>
        <end position="281"/>
    </location>
</feature>
<dbReference type="OrthoDB" id="3190515at2759"/>
<reference evidence="3 4" key="1">
    <citation type="journal article" date="2012" name="Science">
        <title>The Paleozoic origin of enzymatic lignin decomposition reconstructed from 31 fungal genomes.</title>
        <authorList>
            <person name="Floudas D."/>
            <person name="Binder M."/>
            <person name="Riley R."/>
            <person name="Barry K."/>
            <person name="Blanchette R.A."/>
            <person name="Henrissat B."/>
            <person name="Martinez A.T."/>
            <person name="Otillar R."/>
            <person name="Spatafora J.W."/>
            <person name="Yadav J.S."/>
            <person name="Aerts A."/>
            <person name="Benoit I."/>
            <person name="Boyd A."/>
            <person name="Carlson A."/>
            <person name="Copeland A."/>
            <person name="Coutinho P.M."/>
            <person name="de Vries R.P."/>
            <person name="Ferreira P."/>
            <person name="Findley K."/>
            <person name="Foster B."/>
            <person name="Gaskell J."/>
            <person name="Glotzer D."/>
            <person name="Gorecki P."/>
            <person name="Heitman J."/>
            <person name="Hesse C."/>
            <person name="Hori C."/>
            <person name="Igarashi K."/>
            <person name="Jurgens J.A."/>
            <person name="Kallen N."/>
            <person name="Kersten P."/>
            <person name="Kohler A."/>
            <person name="Kuees U."/>
            <person name="Kumar T.K.A."/>
            <person name="Kuo A."/>
            <person name="LaButti K."/>
            <person name="Larrondo L.F."/>
            <person name="Lindquist E."/>
            <person name="Ling A."/>
            <person name="Lombard V."/>
            <person name="Lucas S."/>
            <person name="Lundell T."/>
            <person name="Martin R."/>
            <person name="McLaughlin D.J."/>
            <person name="Morgenstern I."/>
            <person name="Morin E."/>
            <person name="Murat C."/>
            <person name="Nagy L.G."/>
            <person name="Nolan M."/>
            <person name="Ohm R.A."/>
            <person name="Patyshakuliyeva A."/>
            <person name="Rokas A."/>
            <person name="Ruiz-Duenas F.J."/>
            <person name="Sabat G."/>
            <person name="Salamov A."/>
            <person name="Samejima M."/>
            <person name="Schmutz J."/>
            <person name="Slot J.C."/>
            <person name="St John F."/>
            <person name="Stenlid J."/>
            <person name="Sun H."/>
            <person name="Sun S."/>
            <person name="Syed K."/>
            <person name="Tsang A."/>
            <person name="Wiebenga A."/>
            <person name="Young D."/>
            <person name="Pisabarro A."/>
            <person name="Eastwood D.C."/>
            <person name="Martin F."/>
            <person name="Cullen D."/>
            <person name="Grigoriev I.V."/>
            <person name="Hibbett D.S."/>
        </authorList>
    </citation>
    <scope>NUCLEOTIDE SEQUENCE [LARGE SCALE GENOMIC DNA]</scope>
    <source>
        <strain evidence="3 4">MD-104</strain>
    </source>
</reference>
<dbReference type="OMA" id="ALIMEEY"/>
<sequence>MEDVRRAVRLKARREARLQTSHSLRRKDLPKADAVPFSVHSSPSRAAVPLPPPTLQSDTSNHDSEVDFSPSIGTMPLHPVPSSANGGATLDWTGSTSEDEKSEKRWSLTLAKRKHRDKVPSSRVFVEQQDSLYADKLARIKSKVNDQTLRKAAITREQLERRYHLLLPPPNSPFPSIDPLRVARWYDQQEPGLKTSLEKAEPLTWLKHLSEKRARKTHRPSWYLTALIVEEYVKAHTSHHTMATIPENDIAPKLTPISTSFPDTMSPTSGSQWSPSPQFLEPSLSRRRSYDYQLSFEPHIDSGRDSVDAESRLSSEGFSRYWRNTLPTGSESAPSSIYHGKVNGSSSAKSSHHHLRNLAKRIRRRAYDSEEALSSSRNSISEQSPSEDDLGKSGSGSKVRSGAASPRSRRGSDDEWDNLRVETVNGAGDEPQTATTEVFKRDSAADHEGTPRPEATPEHQPAPVSPRRLIPRRRTHVSLPSSERVFAEERANRQREMAEEKEHEEYDRKARLLGDTVSQNMRTRHLLQRVAASIKDYDAVQTSLSTTLGIPYPNIPSDVLDALSHDPSAITGSTRHTESWRAVEEIYSRIHRQRRTLQAYASQLADEEGTPQSQGNIFGDPIASLKESLERLEEHRDYFSSQAERVSELLMEVKERHREVKTDYNETMAHTSLVYPELSQIVALEESYRNHYQQLWDIGLDALTLLLDTVTPFWRSYGKLIGEDVQAFLIIPWYRNEFTGESKRYPVTQLPRRSLRHWLGLLCLGVLSICVTGLQGRAAFELTLHWDLPWITHTGLWWTIFPIYIISLIIQWCAFSVELCIVAAELGVVVWWLGWAVNIFT</sequence>
<protein>
    <submittedName>
        <fullName evidence="3">Uncharacterized protein</fullName>
    </submittedName>
</protein>
<feature type="compositionally biased region" description="Polar residues" evidence="1">
    <location>
        <begin position="326"/>
        <end position="335"/>
    </location>
</feature>
<keyword evidence="2" id="KW-0812">Transmembrane</keyword>
<gene>
    <name evidence="3" type="ORF">WOLCODRAFT_94617</name>
</gene>
<feature type="region of interest" description="Disordered" evidence="1">
    <location>
        <begin position="326"/>
        <end position="478"/>
    </location>
</feature>
<feature type="compositionally biased region" description="Polar residues" evidence="1">
    <location>
        <begin position="256"/>
        <end position="277"/>
    </location>
</feature>
<dbReference type="EMBL" id="KB467831">
    <property type="protein sequence ID" value="PCH34002.1"/>
    <property type="molecule type" value="Genomic_DNA"/>
</dbReference>
<dbReference type="Proteomes" id="UP000218811">
    <property type="component" value="Unassembled WGS sequence"/>
</dbReference>
<proteinExistence type="predicted"/>
<dbReference type="STRING" id="742152.A0A2H3IVI4"/>
<evidence type="ECO:0000313" key="3">
    <source>
        <dbReference type="EMBL" id="PCH34002.1"/>
    </source>
</evidence>
<keyword evidence="4" id="KW-1185">Reference proteome</keyword>
<dbReference type="AlphaFoldDB" id="A0A2H3IVI4"/>
<organism evidence="3 4">
    <name type="scientific">Wolfiporia cocos (strain MD-104)</name>
    <name type="common">Brown rot fungus</name>
    <dbReference type="NCBI Taxonomy" id="742152"/>
    <lineage>
        <taxon>Eukaryota</taxon>
        <taxon>Fungi</taxon>
        <taxon>Dikarya</taxon>
        <taxon>Basidiomycota</taxon>
        <taxon>Agaricomycotina</taxon>
        <taxon>Agaricomycetes</taxon>
        <taxon>Polyporales</taxon>
        <taxon>Phaeolaceae</taxon>
        <taxon>Wolfiporia</taxon>
    </lineage>
</organism>
<accession>A0A2H3IVI4</accession>
<name>A0A2H3IVI4_WOLCO</name>